<feature type="transmembrane region" description="Helical" evidence="5">
    <location>
        <begin position="388"/>
        <end position="408"/>
    </location>
</feature>
<evidence type="ECO:0000313" key="6">
    <source>
        <dbReference type="EMBL" id="SDP73534.1"/>
    </source>
</evidence>
<dbReference type="SUPFAM" id="SSF103473">
    <property type="entry name" value="MFS general substrate transporter"/>
    <property type="match status" value="1"/>
</dbReference>
<feature type="transmembrane region" description="Helical" evidence="5">
    <location>
        <begin position="74"/>
        <end position="94"/>
    </location>
</feature>
<name>A0A1H0V589_9BURK</name>
<evidence type="ECO:0000256" key="4">
    <source>
        <dbReference type="SAM" id="MobiDB-lite"/>
    </source>
</evidence>
<reference evidence="7" key="1">
    <citation type="submission" date="2016-10" db="EMBL/GenBank/DDBJ databases">
        <authorList>
            <person name="Varghese N."/>
            <person name="Submissions S."/>
        </authorList>
    </citation>
    <scope>NUCLEOTIDE SEQUENCE [LARGE SCALE GENOMIC DNA]</scope>
    <source>
        <strain evidence="7">DSM 17101</strain>
    </source>
</reference>
<dbReference type="CDD" id="cd06174">
    <property type="entry name" value="MFS"/>
    <property type="match status" value="1"/>
</dbReference>
<dbReference type="PANTHER" id="PTHR23539:SF1">
    <property type="entry name" value="MAJOR FACILITATOR SUPERFAMILY (MFS) PROFILE DOMAIN-CONTAINING PROTEIN"/>
    <property type="match status" value="1"/>
</dbReference>
<dbReference type="Gene3D" id="1.20.1250.20">
    <property type="entry name" value="MFS general substrate transporter like domains"/>
    <property type="match status" value="1"/>
</dbReference>
<feature type="transmembrane region" description="Helical" evidence="5">
    <location>
        <begin position="262"/>
        <end position="284"/>
    </location>
</feature>
<feature type="transmembrane region" description="Helical" evidence="5">
    <location>
        <begin position="136"/>
        <end position="159"/>
    </location>
</feature>
<dbReference type="InterPro" id="IPR036259">
    <property type="entry name" value="MFS_trans_sf"/>
</dbReference>
<evidence type="ECO:0000256" key="3">
    <source>
        <dbReference type="ARBA" id="ARBA00023136"/>
    </source>
</evidence>
<dbReference type="Pfam" id="PF07690">
    <property type="entry name" value="MFS_1"/>
    <property type="match status" value="1"/>
</dbReference>
<evidence type="ECO:0000256" key="1">
    <source>
        <dbReference type="ARBA" id="ARBA00022692"/>
    </source>
</evidence>
<dbReference type="AlphaFoldDB" id="A0A1H0V589"/>
<dbReference type="RefSeq" id="WP_244160130.1">
    <property type="nucleotide sequence ID" value="NZ_FNJL01000023.1"/>
</dbReference>
<evidence type="ECO:0000256" key="2">
    <source>
        <dbReference type="ARBA" id="ARBA00022989"/>
    </source>
</evidence>
<evidence type="ECO:0000256" key="5">
    <source>
        <dbReference type="SAM" id="Phobius"/>
    </source>
</evidence>
<keyword evidence="1 5" id="KW-0812">Transmembrane</keyword>
<dbReference type="InterPro" id="IPR011701">
    <property type="entry name" value="MFS"/>
</dbReference>
<keyword evidence="2 5" id="KW-1133">Transmembrane helix</keyword>
<feature type="transmembrane region" description="Helical" evidence="5">
    <location>
        <begin position="106"/>
        <end position="124"/>
    </location>
</feature>
<feature type="transmembrane region" description="Helical" evidence="5">
    <location>
        <begin position="329"/>
        <end position="349"/>
    </location>
</feature>
<sequence length="452" mass="46101">MTTAAHPAIADTAPSPLFGGPAPQEKRPAGGSAPVAAGASLTALAWMAFFMADVRDGLGPFLATYLQTQRIDQTMIGIVMSAGGLAGMLATPLAGAWADRIRAKRMLVAIAAVAILAASAIAFGTRSPGMLVLSQVLTGVAGALLAAGLAALTLGLARSQGLRHQTGRNEACSHAGNIASALGAAAFAHWLGAPWMLVVMAAMAVGALACLMAIRDRDIDHVAARGGGPDPEKARMVPAPAAASAGATAAPEGWRAFLSHRALWLFGLACALFHLGNAAMLPLLNQRLAATVPDSAPLLWTGIAIVVAQLTMVPVALWVSRSRRLDLQVFIYIAILALPVRGILAWAIPDAWANIPVQILDGLAAGALGVATPLMVERYVRGSGRYNTALGLVMTLQGVGASLSPAIANSVVGAQGRFGLAFALLAGCAVLALPVFCLAQRQAALHPAPHSA</sequence>
<feature type="region of interest" description="Disordered" evidence="4">
    <location>
        <begin position="1"/>
        <end position="33"/>
    </location>
</feature>
<accession>A0A1H0V589</accession>
<dbReference type="Proteomes" id="UP000199317">
    <property type="component" value="Unassembled WGS sequence"/>
</dbReference>
<proteinExistence type="predicted"/>
<dbReference type="GO" id="GO:0022857">
    <property type="term" value="F:transmembrane transporter activity"/>
    <property type="evidence" value="ECO:0007669"/>
    <property type="project" value="InterPro"/>
</dbReference>
<keyword evidence="7" id="KW-1185">Reference proteome</keyword>
<dbReference type="EMBL" id="FNJL01000023">
    <property type="protein sequence ID" value="SDP73534.1"/>
    <property type="molecule type" value="Genomic_DNA"/>
</dbReference>
<gene>
    <name evidence="6" type="ORF">SAMN04489708_12374</name>
</gene>
<feature type="transmembrane region" description="Helical" evidence="5">
    <location>
        <begin position="355"/>
        <end position="376"/>
    </location>
</feature>
<feature type="transmembrane region" description="Helical" evidence="5">
    <location>
        <begin position="296"/>
        <end position="317"/>
    </location>
</feature>
<dbReference type="PANTHER" id="PTHR23539">
    <property type="entry name" value="MFS TRANSPORTER"/>
    <property type="match status" value="1"/>
</dbReference>
<organism evidence="6 7">
    <name type="scientific">Paracidovorax cattleyae</name>
    <dbReference type="NCBI Taxonomy" id="80868"/>
    <lineage>
        <taxon>Bacteria</taxon>
        <taxon>Pseudomonadati</taxon>
        <taxon>Pseudomonadota</taxon>
        <taxon>Betaproteobacteria</taxon>
        <taxon>Burkholderiales</taxon>
        <taxon>Comamonadaceae</taxon>
        <taxon>Paracidovorax</taxon>
    </lineage>
</organism>
<feature type="transmembrane region" description="Helical" evidence="5">
    <location>
        <begin position="195"/>
        <end position="214"/>
    </location>
</feature>
<feature type="transmembrane region" description="Helical" evidence="5">
    <location>
        <begin position="420"/>
        <end position="439"/>
    </location>
</feature>
<evidence type="ECO:0000313" key="7">
    <source>
        <dbReference type="Proteomes" id="UP000199317"/>
    </source>
</evidence>
<protein>
    <submittedName>
        <fullName evidence="6">Major Facilitator Superfamily protein</fullName>
    </submittedName>
</protein>
<keyword evidence="3 5" id="KW-0472">Membrane</keyword>